<evidence type="ECO:0000313" key="3">
    <source>
        <dbReference type="Proteomes" id="UP001429564"/>
    </source>
</evidence>
<comment type="caution">
    <text evidence="2">The sequence shown here is derived from an EMBL/GenBank/DDBJ whole genome shotgun (WGS) entry which is preliminary data.</text>
</comment>
<name>A0ABX0WCD1_9RHOB</name>
<dbReference type="EMBL" id="QHLQ01000016">
    <property type="protein sequence ID" value="NIZ62322.1"/>
    <property type="molecule type" value="Genomic_DNA"/>
</dbReference>
<evidence type="ECO:0000256" key="1">
    <source>
        <dbReference type="SAM" id="MobiDB-lite"/>
    </source>
</evidence>
<accession>A0ABX0WCD1</accession>
<dbReference type="Proteomes" id="UP001429564">
    <property type="component" value="Unassembled WGS sequence"/>
</dbReference>
<evidence type="ECO:0000313" key="2">
    <source>
        <dbReference type="EMBL" id="NIZ62322.1"/>
    </source>
</evidence>
<keyword evidence="3" id="KW-1185">Reference proteome</keyword>
<protein>
    <recommendedName>
        <fullName evidence="4">RepB-like DNA primase domain-containing protein</fullName>
    </recommendedName>
</protein>
<dbReference type="RefSeq" id="WP_167684946.1">
    <property type="nucleotide sequence ID" value="NZ_QHLQ01000016.1"/>
</dbReference>
<gene>
    <name evidence="2" type="ORF">DL239_15205</name>
</gene>
<feature type="region of interest" description="Disordered" evidence="1">
    <location>
        <begin position="369"/>
        <end position="398"/>
    </location>
</feature>
<organism evidence="2 3">
    <name type="scientific">Parasedimentitalea denitrificans</name>
    <dbReference type="NCBI Taxonomy" id="2211118"/>
    <lineage>
        <taxon>Bacteria</taxon>
        <taxon>Pseudomonadati</taxon>
        <taxon>Pseudomonadota</taxon>
        <taxon>Alphaproteobacteria</taxon>
        <taxon>Rhodobacterales</taxon>
        <taxon>Paracoccaceae</taxon>
        <taxon>Parasedimentitalea</taxon>
    </lineage>
</organism>
<reference evidence="2 3" key="1">
    <citation type="submission" date="2018-05" db="EMBL/GenBank/DDBJ databases">
        <authorList>
            <person name="Zhang Y.-J."/>
        </authorList>
    </citation>
    <scope>NUCLEOTIDE SEQUENCE [LARGE SCALE GENOMIC DNA]</scope>
    <source>
        <strain evidence="2 3">CY04</strain>
    </source>
</reference>
<sequence>MKHTDPCEFAPLDQISNLSAEEYYSLLHPEDSQGRAAVLCKFGHNEVENHSLEHAGMIMQMPLFLDHSSFLTLNRFWKGRRGKSLAALNALYVDLDYFNSQHWRGKSPDEVQAAYTAHLLVSGMPPPSVFMHTGRGVAAIWLIDETPVSALPRWQGAMRALIELSEFFGADKKCKDSSRIFRIPDTINEKSGKVVRVSGGTGERHGFDVFSDQIYRASGRPTRSELAESRKQKKAWKRPGMTMPRGLTQAQRFQLIRHDLEIFRKAHGGTIPTGLRNTWLHFHATCLTHMHDVSDIEREVQKVAAMATPGLKPVEINAIARQAAEKARLVRTTAVWSDGRYHYKGATIAESLGVTSEMARIHGLQQVIPDQERKRRKAEAEQRRRSDNGAMSREEYLLKNNASREKPWKKLGIGRTKYYELKGAGQLPVLTEV</sequence>
<feature type="compositionally biased region" description="Basic and acidic residues" evidence="1">
    <location>
        <begin position="370"/>
        <end position="398"/>
    </location>
</feature>
<evidence type="ECO:0008006" key="4">
    <source>
        <dbReference type="Google" id="ProtNLM"/>
    </source>
</evidence>
<proteinExistence type="predicted"/>